<dbReference type="EMBL" id="FNOT01000009">
    <property type="protein sequence ID" value="SDY65764.1"/>
    <property type="molecule type" value="Genomic_DNA"/>
</dbReference>
<feature type="region of interest" description="Disordered" evidence="1">
    <location>
        <begin position="91"/>
        <end position="136"/>
    </location>
</feature>
<evidence type="ECO:0000313" key="2">
    <source>
        <dbReference type="EMBL" id="SDY65764.1"/>
    </source>
</evidence>
<accession>A0A1H3LP43</accession>
<reference evidence="3" key="1">
    <citation type="submission" date="2016-10" db="EMBL/GenBank/DDBJ databases">
        <authorList>
            <person name="Varghese N."/>
            <person name="Submissions S."/>
        </authorList>
    </citation>
    <scope>NUCLEOTIDE SEQUENCE [LARGE SCALE GENOMIC DNA]</scope>
    <source>
        <strain evidence="3">DSM 45422</strain>
    </source>
</reference>
<proteinExistence type="predicted"/>
<evidence type="ECO:0000313" key="3">
    <source>
        <dbReference type="Proteomes" id="UP000198921"/>
    </source>
</evidence>
<dbReference type="AlphaFoldDB" id="A0A1H3LP43"/>
<gene>
    <name evidence="2" type="ORF">SAMN05660209_03415</name>
</gene>
<evidence type="ECO:0000256" key="1">
    <source>
        <dbReference type="SAM" id="MobiDB-lite"/>
    </source>
</evidence>
<organism evidence="2 3">
    <name type="scientific">Geodermatophilus africanus</name>
    <dbReference type="NCBI Taxonomy" id="1137993"/>
    <lineage>
        <taxon>Bacteria</taxon>
        <taxon>Bacillati</taxon>
        <taxon>Actinomycetota</taxon>
        <taxon>Actinomycetes</taxon>
        <taxon>Geodermatophilales</taxon>
        <taxon>Geodermatophilaceae</taxon>
        <taxon>Geodermatophilus</taxon>
    </lineage>
</organism>
<dbReference type="Proteomes" id="UP000198921">
    <property type="component" value="Unassembled WGS sequence"/>
</dbReference>
<protein>
    <submittedName>
        <fullName evidence="2">Uncharacterized protein</fullName>
    </submittedName>
</protein>
<dbReference type="Gene3D" id="3.30.360.10">
    <property type="entry name" value="Dihydrodipicolinate Reductase, domain 2"/>
    <property type="match status" value="1"/>
</dbReference>
<name>A0A1H3LP43_9ACTN</name>
<keyword evidence="3" id="KW-1185">Reference proteome</keyword>
<sequence length="136" mass="14466">MISHVTGNWARQGDVGSRFRVDGAAATLVVPGDDGQTARLTAGRTPEAEGAAWGTVPESRWGSIHRGGVAAPVPSQPGDWSAFYTGFARAVRGTDRPRSTRGTPSPASRCSMPHGPARRQGRWSSSRHCSRIGQSW</sequence>
<feature type="compositionally biased region" description="Polar residues" evidence="1">
    <location>
        <begin position="122"/>
        <end position="136"/>
    </location>
</feature>
<dbReference type="STRING" id="1137993.SAMN05660209_03415"/>